<feature type="transmembrane region" description="Helical" evidence="8">
    <location>
        <begin position="135"/>
        <end position="156"/>
    </location>
</feature>
<feature type="transmembrane region" description="Helical" evidence="8">
    <location>
        <begin position="223"/>
        <end position="254"/>
    </location>
</feature>
<evidence type="ECO:0000256" key="5">
    <source>
        <dbReference type="ARBA" id="ARBA00022692"/>
    </source>
</evidence>
<keyword evidence="6 8" id="KW-1133">Transmembrane helix</keyword>
<dbReference type="GO" id="GO:0022857">
    <property type="term" value="F:transmembrane transporter activity"/>
    <property type="evidence" value="ECO:0007669"/>
    <property type="project" value="InterPro"/>
</dbReference>
<dbReference type="RefSeq" id="WP_024776217.1">
    <property type="nucleotide sequence ID" value="NZ_CP043857.1"/>
</dbReference>
<dbReference type="GO" id="GO:0033214">
    <property type="term" value="P:siderophore-iron import into cell"/>
    <property type="evidence" value="ECO:0007669"/>
    <property type="project" value="TreeGrafter"/>
</dbReference>
<dbReference type="STRING" id="1442598.GCA_000522465_02149"/>
<evidence type="ECO:0000256" key="8">
    <source>
        <dbReference type="SAM" id="Phobius"/>
    </source>
</evidence>
<dbReference type="GO" id="GO:0005886">
    <property type="term" value="C:plasma membrane"/>
    <property type="evidence" value="ECO:0007669"/>
    <property type="project" value="UniProtKB-SubCell"/>
</dbReference>
<evidence type="ECO:0000256" key="7">
    <source>
        <dbReference type="ARBA" id="ARBA00023136"/>
    </source>
</evidence>
<protein>
    <submittedName>
        <fullName evidence="10">Iron ABC transporter permease</fullName>
    </submittedName>
    <submittedName>
        <fullName evidence="9">Iron siderophore ABC transporter, permease protein</fullName>
    </submittedName>
</protein>
<feature type="transmembrane region" description="Helical" evidence="8">
    <location>
        <begin position="77"/>
        <end position="96"/>
    </location>
</feature>
<evidence type="ECO:0000256" key="4">
    <source>
        <dbReference type="ARBA" id="ARBA00022475"/>
    </source>
</evidence>
<reference evidence="10 11" key="1">
    <citation type="submission" date="2019-05" db="EMBL/GenBank/DDBJ databases">
        <title>Arcobacter cibarius and Arcobacter thereius providing challenges in identification an antibiotic susceptibility and Quinolone resistance.</title>
        <authorList>
            <person name="Busch A."/>
            <person name="Hanel I."/>
            <person name="Hotzel H."/>
            <person name="Tomaso H."/>
        </authorList>
    </citation>
    <scope>NUCLEOTIDE SEQUENCE [LARGE SCALE GENOMIC DNA]</scope>
    <source>
        <strain evidence="10 11">16CS0831-2</strain>
    </source>
</reference>
<dbReference type="AlphaFoldDB" id="A0A5J6RLR4"/>
<feature type="transmembrane region" description="Helical" evidence="8">
    <location>
        <begin position="176"/>
        <end position="196"/>
    </location>
</feature>
<dbReference type="InterPro" id="IPR000522">
    <property type="entry name" value="ABC_transptr_permease_BtuC"/>
</dbReference>
<dbReference type="Proteomes" id="UP000305417">
    <property type="component" value="Unassembled WGS sequence"/>
</dbReference>
<dbReference type="PANTHER" id="PTHR30472:SF25">
    <property type="entry name" value="ABC TRANSPORTER PERMEASE PROTEIN MJ0876-RELATED"/>
    <property type="match status" value="1"/>
</dbReference>
<feature type="transmembrane region" description="Helical" evidence="8">
    <location>
        <begin position="102"/>
        <end position="123"/>
    </location>
</feature>
<dbReference type="Proteomes" id="UP000509513">
    <property type="component" value="Chromosome"/>
</dbReference>
<evidence type="ECO:0000313" key="9">
    <source>
        <dbReference type="EMBL" id="QKJ27370.1"/>
    </source>
</evidence>
<keyword evidence="5 8" id="KW-0812">Transmembrane</keyword>
<evidence type="ECO:0000256" key="2">
    <source>
        <dbReference type="ARBA" id="ARBA00007935"/>
    </source>
</evidence>
<evidence type="ECO:0000313" key="12">
    <source>
        <dbReference type="Proteomes" id="UP000509513"/>
    </source>
</evidence>
<evidence type="ECO:0000313" key="10">
    <source>
        <dbReference type="EMBL" id="TLS97052.1"/>
    </source>
</evidence>
<dbReference type="OrthoDB" id="9782305at2"/>
<reference evidence="9 12" key="2">
    <citation type="submission" date="2020-05" db="EMBL/GenBank/DDBJ databases">
        <title>Complete genome sequencing of Campylobacter and Arcobacter type strains.</title>
        <authorList>
            <person name="Miller W.G."/>
            <person name="Yee E."/>
        </authorList>
    </citation>
    <scope>NUCLEOTIDE SEQUENCE [LARGE SCALE GENOMIC DNA]</scope>
    <source>
        <strain evidence="9 12">LMG 21996</strain>
    </source>
</reference>
<keyword evidence="3" id="KW-0813">Transport</keyword>
<evidence type="ECO:0000256" key="3">
    <source>
        <dbReference type="ARBA" id="ARBA00022448"/>
    </source>
</evidence>
<evidence type="ECO:0000256" key="6">
    <source>
        <dbReference type="ARBA" id="ARBA00022989"/>
    </source>
</evidence>
<dbReference type="PANTHER" id="PTHR30472">
    <property type="entry name" value="FERRIC ENTEROBACTIN TRANSPORT SYSTEM PERMEASE PROTEIN"/>
    <property type="match status" value="1"/>
</dbReference>
<accession>A0A5J6RLR4</accession>
<feature type="transmembrane region" description="Helical" evidence="8">
    <location>
        <begin position="44"/>
        <end position="65"/>
    </location>
</feature>
<feature type="transmembrane region" description="Helical" evidence="8">
    <location>
        <begin position="294"/>
        <end position="313"/>
    </location>
</feature>
<comment type="subcellular location">
    <subcellularLocation>
        <location evidence="1">Cell membrane</location>
        <topology evidence="1">Multi-pass membrane protein</topology>
    </subcellularLocation>
</comment>
<proteinExistence type="inferred from homology"/>
<comment type="similarity">
    <text evidence="2">Belongs to the binding-protein-dependent transport system permease family. FecCD subfamily.</text>
</comment>
<gene>
    <name evidence="9" type="ORF">ACBT_1469</name>
    <name evidence="10" type="ORF">FE247_09030</name>
</gene>
<dbReference type="SUPFAM" id="SSF81345">
    <property type="entry name" value="ABC transporter involved in vitamin B12 uptake, BtuC"/>
    <property type="match status" value="1"/>
</dbReference>
<sequence length="318" mass="35294">MKIFIYILSFLIIFISPFLGEINISLNQIFSLDDSMSMVFWDLRVPRVILAFFVGSILAISGLVFQIVFKNELITPYTLGIASGTTLFSAISIVFFPLIPLFFSSILGSLITILILFLISKRLNKKSLINSTNSMLLIGIALSYFYSSALMLIFFISNLQENYSIVRFTLGSLDTVGFIPTLIVGFTVFFVFIFIFRIKNSINLLLISNDVAFLKGLNVDKTILTILIFITICVGICISFTGPIGFVGLVIPHIVKLIYKKSATKLFIPTLFFGGVFLAACDLISRILPTASALPIGVVTSFIGAPFFVYLLIRKKEV</sequence>
<name>A0A5J6RLR4_9BACT</name>
<dbReference type="KEGG" id="acib:ACBT_1469"/>
<dbReference type="Gene3D" id="1.10.3470.10">
    <property type="entry name" value="ABC transporter involved in vitamin B12 uptake, BtuC"/>
    <property type="match status" value="1"/>
</dbReference>
<dbReference type="EMBL" id="VBUC01000025">
    <property type="protein sequence ID" value="TLS97052.1"/>
    <property type="molecule type" value="Genomic_DNA"/>
</dbReference>
<dbReference type="Pfam" id="PF01032">
    <property type="entry name" value="FecCD"/>
    <property type="match status" value="1"/>
</dbReference>
<keyword evidence="11" id="KW-1185">Reference proteome</keyword>
<keyword evidence="4" id="KW-1003">Cell membrane</keyword>
<dbReference type="InterPro" id="IPR037294">
    <property type="entry name" value="ABC_BtuC-like"/>
</dbReference>
<evidence type="ECO:0000313" key="11">
    <source>
        <dbReference type="Proteomes" id="UP000305417"/>
    </source>
</evidence>
<dbReference type="EMBL" id="CP054051">
    <property type="protein sequence ID" value="QKJ27370.1"/>
    <property type="molecule type" value="Genomic_DNA"/>
</dbReference>
<feature type="transmembrane region" description="Helical" evidence="8">
    <location>
        <begin position="266"/>
        <end position="288"/>
    </location>
</feature>
<evidence type="ECO:0000256" key="1">
    <source>
        <dbReference type="ARBA" id="ARBA00004651"/>
    </source>
</evidence>
<organism evidence="9 12">
    <name type="scientific">Aliarcobacter cibarius</name>
    <dbReference type="NCBI Taxonomy" id="255507"/>
    <lineage>
        <taxon>Bacteria</taxon>
        <taxon>Pseudomonadati</taxon>
        <taxon>Campylobacterota</taxon>
        <taxon>Epsilonproteobacteria</taxon>
        <taxon>Campylobacterales</taxon>
        <taxon>Arcobacteraceae</taxon>
        <taxon>Aliarcobacter</taxon>
    </lineage>
</organism>
<dbReference type="CDD" id="cd06550">
    <property type="entry name" value="TM_ABC_iron-siderophores_like"/>
    <property type="match status" value="1"/>
</dbReference>
<keyword evidence="7 8" id="KW-0472">Membrane</keyword>